<keyword evidence="7" id="KW-1185">Reference proteome</keyword>
<dbReference type="Proteomes" id="UP001216390">
    <property type="component" value="Chromosome"/>
</dbReference>
<proteinExistence type="predicted"/>
<evidence type="ECO:0000256" key="1">
    <source>
        <dbReference type="ARBA" id="ARBA00004141"/>
    </source>
</evidence>
<dbReference type="RefSeq" id="WP_272738535.1">
    <property type="nucleotide sequence ID" value="NZ_CP116942.1"/>
</dbReference>
<sequence length="187" mass="20422">MTDVHAPPPHPGWYADADGAWWWWDGEGWTPAPAPEAAPSPAPRSGRDQERTTAMIMWIVFVVGGGWIGALIFYVVAKDKPFVRHHAAEALNLTIWLLPLQLVGFALLVPDYVGWIGDVVDDSGASFSPSGPFWVGIALVVVVALVDYALAITGIVMAHRGRWWRLPLPFHPVRGAVARGEEPYPVA</sequence>
<dbReference type="EMBL" id="CP116942">
    <property type="protein sequence ID" value="WCO69021.1"/>
    <property type="molecule type" value="Genomic_DNA"/>
</dbReference>
<dbReference type="AlphaFoldDB" id="A0AAF0BSW2"/>
<reference evidence="6" key="1">
    <citation type="submission" date="2023-01" db="EMBL/GenBank/DDBJ databases">
        <title>The diversity of Class Acidimicrobiia in South China Sea sediment environments and the proposal of Iamia marina sp. nov., a novel species of the genus Iamia.</title>
        <authorList>
            <person name="He Y."/>
            <person name="Tian X."/>
        </authorList>
    </citation>
    <scope>NUCLEOTIDE SEQUENCE</scope>
    <source>
        <strain evidence="6">DSM 19957</strain>
    </source>
</reference>
<accession>A0AAF0BSW2</accession>
<feature type="transmembrane region" description="Helical" evidence="5">
    <location>
        <begin position="55"/>
        <end position="77"/>
    </location>
</feature>
<evidence type="ECO:0000256" key="3">
    <source>
        <dbReference type="ARBA" id="ARBA00022989"/>
    </source>
</evidence>
<evidence type="ECO:0000256" key="4">
    <source>
        <dbReference type="ARBA" id="ARBA00023136"/>
    </source>
</evidence>
<protein>
    <submittedName>
        <fullName evidence="6">DUF4870 domain-containing protein</fullName>
    </submittedName>
</protein>
<evidence type="ECO:0000256" key="5">
    <source>
        <dbReference type="SAM" id="Phobius"/>
    </source>
</evidence>
<keyword evidence="4 5" id="KW-0472">Membrane</keyword>
<organism evidence="6 7">
    <name type="scientific">Iamia majanohamensis</name>
    <dbReference type="NCBI Taxonomy" id="467976"/>
    <lineage>
        <taxon>Bacteria</taxon>
        <taxon>Bacillati</taxon>
        <taxon>Actinomycetota</taxon>
        <taxon>Acidimicrobiia</taxon>
        <taxon>Acidimicrobiales</taxon>
        <taxon>Iamiaceae</taxon>
        <taxon>Iamia</taxon>
    </lineage>
</organism>
<evidence type="ECO:0000313" key="7">
    <source>
        <dbReference type="Proteomes" id="UP001216390"/>
    </source>
</evidence>
<keyword evidence="2 5" id="KW-0812">Transmembrane</keyword>
<comment type="subcellular location">
    <subcellularLocation>
        <location evidence="1">Membrane</location>
        <topology evidence="1">Multi-pass membrane protein</topology>
    </subcellularLocation>
</comment>
<dbReference type="Pfam" id="PF09685">
    <property type="entry name" value="MamF_MmsF"/>
    <property type="match status" value="1"/>
</dbReference>
<feature type="transmembrane region" description="Helical" evidence="5">
    <location>
        <begin position="89"/>
        <end position="113"/>
    </location>
</feature>
<feature type="transmembrane region" description="Helical" evidence="5">
    <location>
        <begin position="133"/>
        <end position="158"/>
    </location>
</feature>
<dbReference type="KEGG" id="ima:PO878_09815"/>
<evidence type="ECO:0000256" key="2">
    <source>
        <dbReference type="ARBA" id="ARBA00022692"/>
    </source>
</evidence>
<keyword evidence="3 5" id="KW-1133">Transmembrane helix</keyword>
<gene>
    <name evidence="6" type="ORF">PO878_09815</name>
</gene>
<dbReference type="InterPro" id="IPR019109">
    <property type="entry name" value="MamF_MmsF"/>
</dbReference>
<evidence type="ECO:0000313" key="6">
    <source>
        <dbReference type="EMBL" id="WCO69021.1"/>
    </source>
</evidence>
<name>A0AAF0BSW2_9ACTN</name>